<organism evidence="1 2">
    <name type="scientific">Flagellimonas flava</name>
    <dbReference type="NCBI Taxonomy" id="570519"/>
    <lineage>
        <taxon>Bacteria</taxon>
        <taxon>Pseudomonadati</taxon>
        <taxon>Bacteroidota</taxon>
        <taxon>Flavobacteriia</taxon>
        <taxon>Flavobacteriales</taxon>
        <taxon>Flavobacteriaceae</taxon>
        <taxon>Flagellimonas</taxon>
    </lineage>
</organism>
<dbReference type="SUPFAM" id="SSF109854">
    <property type="entry name" value="DinB/YfiT-like putative metalloenzymes"/>
    <property type="match status" value="1"/>
</dbReference>
<gene>
    <name evidence="1" type="ORF">SAMN04488116_1683</name>
</gene>
<keyword evidence="2" id="KW-1185">Reference proteome</keyword>
<evidence type="ECO:0000313" key="2">
    <source>
        <dbReference type="Proteomes" id="UP000184532"/>
    </source>
</evidence>
<reference evidence="2" key="1">
    <citation type="submission" date="2016-11" db="EMBL/GenBank/DDBJ databases">
        <authorList>
            <person name="Varghese N."/>
            <person name="Submissions S."/>
        </authorList>
    </citation>
    <scope>NUCLEOTIDE SEQUENCE [LARGE SCALE GENOMIC DNA]</scope>
    <source>
        <strain evidence="2">DSM 22638</strain>
    </source>
</reference>
<dbReference type="InterPro" id="IPR034660">
    <property type="entry name" value="DinB/YfiT-like"/>
</dbReference>
<dbReference type="EMBL" id="FQWL01000002">
    <property type="protein sequence ID" value="SHG54222.1"/>
    <property type="molecule type" value="Genomic_DNA"/>
</dbReference>
<dbReference type="AlphaFoldDB" id="A0A1M5KN31"/>
<evidence type="ECO:0008006" key="3">
    <source>
        <dbReference type="Google" id="ProtNLM"/>
    </source>
</evidence>
<proteinExistence type="predicted"/>
<accession>A0A1M5KN31</accession>
<protein>
    <recommendedName>
        <fullName evidence="3">DinB family protein</fullName>
    </recommendedName>
</protein>
<sequence>MFVKRLGVNFQNRYFGVLFTFDMITKTMTRFLPIFLFSFLCLSMTAQEQLPYHEIPDYPQDYGPGNVAARMIDGLGFRFYWASEGLTQKDLDYKPSEDGRTVFQTLQHIYGMSEMIKNAPLAKPNVRPMDLSTLSYEDLRKGTLENLKAASEYTAGKTAEDFENFEVIFQRDEKQTSFPYWNLINGMLSDCIYHAGQITMMRRASGNPINPNISVFRGTIRNN</sequence>
<dbReference type="STRING" id="570519.SAMN04488116_1683"/>
<name>A0A1M5KN31_9FLAO</name>
<evidence type="ECO:0000313" key="1">
    <source>
        <dbReference type="EMBL" id="SHG54222.1"/>
    </source>
</evidence>
<dbReference type="Proteomes" id="UP000184532">
    <property type="component" value="Unassembled WGS sequence"/>
</dbReference>
<dbReference type="Gene3D" id="1.20.120.450">
    <property type="entry name" value="dinb family like domain"/>
    <property type="match status" value="1"/>
</dbReference>